<dbReference type="EMBL" id="MU863921">
    <property type="protein sequence ID" value="KAK4200324.1"/>
    <property type="molecule type" value="Genomic_DNA"/>
</dbReference>
<evidence type="ECO:0000313" key="3">
    <source>
        <dbReference type="Proteomes" id="UP001303160"/>
    </source>
</evidence>
<comment type="caution">
    <text evidence="2">The sequence shown here is derived from an EMBL/GenBank/DDBJ whole genome shotgun (WGS) entry which is preliminary data.</text>
</comment>
<dbReference type="Proteomes" id="UP001303160">
    <property type="component" value="Unassembled WGS sequence"/>
</dbReference>
<reference evidence="2" key="2">
    <citation type="submission" date="2023-05" db="EMBL/GenBank/DDBJ databases">
        <authorList>
            <consortium name="Lawrence Berkeley National Laboratory"/>
            <person name="Steindorff A."/>
            <person name="Hensen N."/>
            <person name="Bonometti L."/>
            <person name="Westerberg I."/>
            <person name="Brannstrom I.O."/>
            <person name="Guillou S."/>
            <person name="Cros-Aarteil S."/>
            <person name="Calhoun S."/>
            <person name="Haridas S."/>
            <person name="Kuo A."/>
            <person name="Mondo S."/>
            <person name="Pangilinan J."/>
            <person name="Riley R."/>
            <person name="Labutti K."/>
            <person name="Andreopoulos B."/>
            <person name="Lipzen A."/>
            <person name="Chen C."/>
            <person name="Yanf M."/>
            <person name="Daum C."/>
            <person name="Ng V."/>
            <person name="Clum A."/>
            <person name="Ohm R."/>
            <person name="Martin F."/>
            <person name="Silar P."/>
            <person name="Natvig D."/>
            <person name="Lalanne C."/>
            <person name="Gautier V."/>
            <person name="Ament-Velasquez S.L."/>
            <person name="Kruys A."/>
            <person name="Hutchinson M.I."/>
            <person name="Powell A.J."/>
            <person name="Barry K."/>
            <person name="Miller A.N."/>
            <person name="Grigoriev I.V."/>
            <person name="Debuchy R."/>
            <person name="Gladieux P."/>
            <person name="Thoren M.H."/>
            <person name="Johannesson H."/>
        </authorList>
    </citation>
    <scope>NUCLEOTIDE SEQUENCE</scope>
    <source>
        <strain evidence="2">CBS 315.58</strain>
    </source>
</reference>
<gene>
    <name evidence="2" type="ORF">QBC40DRAFT_280349</name>
</gene>
<proteinExistence type="predicted"/>
<protein>
    <submittedName>
        <fullName evidence="2">Uncharacterized protein</fullName>
    </submittedName>
</protein>
<dbReference type="AlphaFoldDB" id="A0AAN6XGR2"/>
<sequence length="273" mass="29967">MSSFEIQVYCYTLKTPSNEHHYLESPSNILSSLPTDPATGHSHIITRARGGARGNHVSYMPISSLMVTQPFERRSYCHGVVQSDCPRPSENGDKVWLRSDVPLLVGYRGVPVYNITKGVCCEVWIDNVDWRWDKQSIPHPVTPPVTPPTQGTTSTRSAGKSITLVLAGPARASVGGLDRNGPEVVQMAILSAAGSRARPAEGMRDQNQARYPYHQMQPMHQTRRQICCFTVQELEEGWEDIAGKRKSLLAAGAANGADTVAVKRKGVRKTSAM</sequence>
<evidence type="ECO:0000256" key="1">
    <source>
        <dbReference type="SAM" id="MobiDB-lite"/>
    </source>
</evidence>
<keyword evidence="3" id="KW-1185">Reference proteome</keyword>
<reference evidence="2" key="1">
    <citation type="journal article" date="2023" name="Mol. Phylogenet. Evol.">
        <title>Genome-scale phylogeny and comparative genomics of the fungal order Sordariales.</title>
        <authorList>
            <person name="Hensen N."/>
            <person name="Bonometti L."/>
            <person name="Westerberg I."/>
            <person name="Brannstrom I.O."/>
            <person name="Guillou S."/>
            <person name="Cros-Aarteil S."/>
            <person name="Calhoun S."/>
            <person name="Haridas S."/>
            <person name="Kuo A."/>
            <person name="Mondo S."/>
            <person name="Pangilinan J."/>
            <person name="Riley R."/>
            <person name="LaButti K."/>
            <person name="Andreopoulos B."/>
            <person name="Lipzen A."/>
            <person name="Chen C."/>
            <person name="Yan M."/>
            <person name="Daum C."/>
            <person name="Ng V."/>
            <person name="Clum A."/>
            <person name="Steindorff A."/>
            <person name="Ohm R.A."/>
            <person name="Martin F."/>
            <person name="Silar P."/>
            <person name="Natvig D.O."/>
            <person name="Lalanne C."/>
            <person name="Gautier V."/>
            <person name="Ament-Velasquez S.L."/>
            <person name="Kruys A."/>
            <person name="Hutchinson M.I."/>
            <person name="Powell A.J."/>
            <person name="Barry K."/>
            <person name="Miller A.N."/>
            <person name="Grigoriev I.V."/>
            <person name="Debuchy R."/>
            <person name="Gladieux P."/>
            <person name="Hiltunen Thoren M."/>
            <person name="Johannesson H."/>
        </authorList>
    </citation>
    <scope>NUCLEOTIDE SEQUENCE</scope>
    <source>
        <strain evidence="2">CBS 315.58</strain>
    </source>
</reference>
<accession>A0AAN6XGR2</accession>
<feature type="region of interest" description="Disordered" evidence="1">
    <location>
        <begin position="139"/>
        <end position="160"/>
    </location>
</feature>
<organism evidence="2 3">
    <name type="scientific">Triangularia verruculosa</name>
    <dbReference type="NCBI Taxonomy" id="2587418"/>
    <lineage>
        <taxon>Eukaryota</taxon>
        <taxon>Fungi</taxon>
        <taxon>Dikarya</taxon>
        <taxon>Ascomycota</taxon>
        <taxon>Pezizomycotina</taxon>
        <taxon>Sordariomycetes</taxon>
        <taxon>Sordariomycetidae</taxon>
        <taxon>Sordariales</taxon>
        <taxon>Podosporaceae</taxon>
        <taxon>Triangularia</taxon>
    </lineage>
</organism>
<name>A0AAN6XGR2_9PEZI</name>
<evidence type="ECO:0000313" key="2">
    <source>
        <dbReference type="EMBL" id="KAK4200324.1"/>
    </source>
</evidence>